<dbReference type="PROSITE" id="PS51253">
    <property type="entry name" value="HTH_CENPB"/>
    <property type="match status" value="1"/>
</dbReference>
<accession>A0AAE1AFH3</accession>
<feature type="region of interest" description="Disordered" evidence="5">
    <location>
        <begin position="454"/>
        <end position="473"/>
    </location>
</feature>
<dbReference type="PROSITE" id="PS50960">
    <property type="entry name" value="HTH_PSQ"/>
    <property type="match status" value="1"/>
</dbReference>
<dbReference type="AlphaFoldDB" id="A0AAE1AFH3"/>
<feature type="DNA-binding region" description="H-T-H motif" evidence="4">
    <location>
        <begin position="36"/>
        <end position="56"/>
    </location>
</feature>
<feature type="domain" description="HTH psq-type" evidence="6">
    <location>
        <begin position="8"/>
        <end position="60"/>
    </location>
</feature>
<evidence type="ECO:0000256" key="3">
    <source>
        <dbReference type="ARBA" id="ARBA00023242"/>
    </source>
</evidence>
<evidence type="ECO:0000259" key="7">
    <source>
        <dbReference type="PROSITE" id="PS51253"/>
    </source>
</evidence>
<dbReference type="Proteomes" id="UP001283361">
    <property type="component" value="Unassembled WGS sequence"/>
</dbReference>
<feature type="domain" description="HTH CENPB-type" evidence="7">
    <location>
        <begin position="72"/>
        <end position="143"/>
    </location>
</feature>
<proteinExistence type="predicted"/>
<dbReference type="Pfam" id="PF03184">
    <property type="entry name" value="DDE_1"/>
    <property type="match status" value="1"/>
</dbReference>
<dbReference type="InterPro" id="IPR009057">
    <property type="entry name" value="Homeodomain-like_sf"/>
</dbReference>
<dbReference type="InterPro" id="IPR006600">
    <property type="entry name" value="HTH_CenpB_DNA-bd_dom"/>
</dbReference>
<name>A0AAE1AFH3_9GAST</name>
<keyword evidence="2 4" id="KW-0238">DNA-binding</keyword>
<evidence type="ECO:0000256" key="1">
    <source>
        <dbReference type="ARBA" id="ARBA00004123"/>
    </source>
</evidence>
<evidence type="ECO:0000259" key="6">
    <source>
        <dbReference type="PROSITE" id="PS50960"/>
    </source>
</evidence>
<evidence type="ECO:0008006" key="10">
    <source>
        <dbReference type="Google" id="ProtNLM"/>
    </source>
</evidence>
<dbReference type="EMBL" id="JAWDGP010001983">
    <property type="protein sequence ID" value="KAK3786291.1"/>
    <property type="molecule type" value="Genomic_DNA"/>
</dbReference>
<dbReference type="Gene3D" id="1.10.10.60">
    <property type="entry name" value="Homeodomain-like"/>
    <property type="match status" value="2"/>
</dbReference>
<gene>
    <name evidence="8" type="ORF">RRG08_060216</name>
</gene>
<keyword evidence="9" id="KW-1185">Reference proteome</keyword>
<dbReference type="PANTHER" id="PTHR19303">
    <property type="entry name" value="TRANSPOSON"/>
    <property type="match status" value="1"/>
</dbReference>
<dbReference type="InterPro" id="IPR007889">
    <property type="entry name" value="HTH_Psq"/>
</dbReference>
<dbReference type="InterPro" id="IPR050863">
    <property type="entry name" value="CenT-Element_Derived"/>
</dbReference>
<comment type="caution">
    <text evidence="8">The sequence shown here is derived from an EMBL/GenBank/DDBJ whole genome shotgun (WGS) entry which is preliminary data.</text>
</comment>
<dbReference type="GO" id="GO:0003677">
    <property type="term" value="F:DNA binding"/>
    <property type="evidence" value="ECO:0007669"/>
    <property type="project" value="UniProtKB-UniRule"/>
</dbReference>
<dbReference type="SUPFAM" id="SSF46689">
    <property type="entry name" value="Homeodomain-like"/>
    <property type="match status" value="2"/>
</dbReference>
<evidence type="ECO:0000313" key="9">
    <source>
        <dbReference type="Proteomes" id="UP001283361"/>
    </source>
</evidence>
<dbReference type="GO" id="GO:0005634">
    <property type="term" value="C:nucleus"/>
    <property type="evidence" value="ECO:0007669"/>
    <property type="project" value="UniProtKB-SubCell"/>
</dbReference>
<organism evidence="8 9">
    <name type="scientific">Elysia crispata</name>
    <name type="common">lettuce slug</name>
    <dbReference type="NCBI Taxonomy" id="231223"/>
    <lineage>
        <taxon>Eukaryota</taxon>
        <taxon>Metazoa</taxon>
        <taxon>Spiralia</taxon>
        <taxon>Lophotrochozoa</taxon>
        <taxon>Mollusca</taxon>
        <taxon>Gastropoda</taxon>
        <taxon>Heterobranchia</taxon>
        <taxon>Euthyneura</taxon>
        <taxon>Panpulmonata</taxon>
        <taxon>Sacoglossa</taxon>
        <taxon>Placobranchoidea</taxon>
        <taxon>Plakobranchidae</taxon>
        <taxon>Elysia</taxon>
    </lineage>
</organism>
<evidence type="ECO:0000256" key="2">
    <source>
        <dbReference type="ARBA" id="ARBA00023125"/>
    </source>
</evidence>
<dbReference type="InterPro" id="IPR004875">
    <property type="entry name" value="DDE_SF_endonuclease_dom"/>
</dbReference>
<dbReference type="PANTHER" id="PTHR19303:SF73">
    <property type="entry name" value="PROTEIN PDC2"/>
    <property type="match status" value="1"/>
</dbReference>
<keyword evidence="3 4" id="KW-0539">Nucleus</keyword>
<sequence>MMASRSSSTSSNKRKCFSLELKAEIISEVDKKKKTKAQICRDYDISSGTLYTFLRDREAILSAVSKGQFKPDRKRLKTTEYENLDHCLLVWFNQARACNTPISGPVLFEKGAELAQELGLTDFKMDRGWIDRFKDRHGIGMKVISGEAASAPTETTVEWRGKELQDVLKEYNEKDIFNADETGLFYKCLPNKTLALKGDTCTGQKIPKERISILVAANMDGSEKLPLLIIGKFERPRCMKNIKTLPVTYKANKKAWMTGKIFEEWLRKLDRKFLLQGRSIALIVDNCSAHPRLDGLRAVRLIFLPPNTTSVLQPCDQGIIQNLKCLYRKRVLRRFIALFDDSGSDDAHYKLTVLDAINYAAASWEDVKQETIANCFRKAGFTKVNDGEVVTTTTTSSDGSSATAETSEDEEMEQLFRQATKACGATQTLVDYIDVDRNIPASEHLSLREIAAQSEKTPFELEEDEDEDIESGKEQEIVSNNEAESAISTLRLYLQQHESTSEDLTLLNNMERRLSKIMTTAKKQSSIKSFFKPIQKDSHQM</sequence>
<dbReference type="SMART" id="SM00674">
    <property type="entry name" value="CENPB"/>
    <property type="match status" value="1"/>
</dbReference>
<feature type="compositionally biased region" description="Acidic residues" evidence="5">
    <location>
        <begin position="460"/>
        <end position="469"/>
    </location>
</feature>
<comment type="subcellular location">
    <subcellularLocation>
        <location evidence="1 4">Nucleus</location>
    </subcellularLocation>
</comment>
<evidence type="ECO:0000256" key="5">
    <source>
        <dbReference type="SAM" id="MobiDB-lite"/>
    </source>
</evidence>
<dbReference type="Pfam" id="PF03221">
    <property type="entry name" value="HTH_Tnp_Tc5"/>
    <property type="match status" value="1"/>
</dbReference>
<protein>
    <recommendedName>
        <fullName evidence="10">Tigger transposable element-derived protein 4</fullName>
    </recommendedName>
</protein>
<evidence type="ECO:0000256" key="4">
    <source>
        <dbReference type="PROSITE-ProRule" id="PRU00320"/>
    </source>
</evidence>
<reference evidence="8" key="1">
    <citation type="journal article" date="2023" name="G3 (Bethesda)">
        <title>A reference genome for the long-term kleptoplast-retaining sea slug Elysia crispata morphotype clarki.</title>
        <authorList>
            <person name="Eastman K.E."/>
            <person name="Pendleton A.L."/>
            <person name="Shaikh M.A."/>
            <person name="Suttiyut T."/>
            <person name="Ogas R."/>
            <person name="Tomko P."/>
            <person name="Gavelis G."/>
            <person name="Widhalm J.R."/>
            <person name="Wisecaver J.H."/>
        </authorList>
    </citation>
    <scope>NUCLEOTIDE SEQUENCE</scope>
    <source>
        <strain evidence="8">ECLA1</strain>
    </source>
</reference>
<evidence type="ECO:0000313" key="8">
    <source>
        <dbReference type="EMBL" id="KAK3786291.1"/>
    </source>
</evidence>